<proteinExistence type="predicted"/>
<dbReference type="Proteomes" id="UP001302429">
    <property type="component" value="Plasmid unnamed"/>
</dbReference>
<gene>
    <name evidence="1" type="ORF">RB602_15240</name>
</gene>
<organism evidence="1 2">
    <name type="scientific">Alterisphingorhabdus coralli</name>
    <dbReference type="NCBI Taxonomy" id="3071408"/>
    <lineage>
        <taxon>Bacteria</taxon>
        <taxon>Pseudomonadati</taxon>
        <taxon>Pseudomonadota</taxon>
        <taxon>Alphaproteobacteria</taxon>
        <taxon>Sphingomonadales</taxon>
        <taxon>Sphingomonadaceae</taxon>
        <taxon>Alterisphingorhabdus (ex Yan et al. 2024)</taxon>
    </lineage>
</organism>
<accession>A0AA97FA15</accession>
<sequence length="93" mass="10793">MNASKSTPCITETEFSETYQNTKQIQKVEVIENAAGQWHIFVWVGKQKYILCAAKPQKTKDFRSVYGAANRLLVHLRFKEPFMLRPHNRLPSP</sequence>
<dbReference type="AlphaFoldDB" id="A0AA97FA15"/>
<dbReference type="RefSeq" id="WP_317084685.1">
    <property type="nucleotide sequence ID" value="NZ_CP136595.1"/>
</dbReference>
<reference evidence="1 2" key="1">
    <citation type="submission" date="2023-10" db="EMBL/GenBank/DDBJ databases">
        <title>Complete genome sequence of a Sphingomonadaceae bacterium.</title>
        <authorList>
            <person name="Yan C."/>
        </authorList>
    </citation>
    <scope>NUCLEOTIDE SEQUENCE [LARGE SCALE GENOMIC DNA]</scope>
    <source>
        <strain evidence="1 2">SCSIO 66989</strain>
        <plasmid evidence="1 2">unnamed</plasmid>
    </source>
</reference>
<name>A0AA97FA15_9SPHN</name>
<evidence type="ECO:0000313" key="1">
    <source>
        <dbReference type="EMBL" id="WOE76738.1"/>
    </source>
</evidence>
<geneLocation type="plasmid" evidence="1 2">
    <name>unnamed</name>
</geneLocation>
<dbReference type="KEGG" id="acoa:RB602_15240"/>
<dbReference type="EMBL" id="CP136595">
    <property type="protein sequence ID" value="WOE76738.1"/>
    <property type="molecule type" value="Genomic_DNA"/>
</dbReference>
<protein>
    <submittedName>
        <fullName evidence="1">Uncharacterized protein</fullName>
    </submittedName>
</protein>
<evidence type="ECO:0000313" key="2">
    <source>
        <dbReference type="Proteomes" id="UP001302429"/>
    </source>
</evidence>
<keyword evidence="2" id="KW-1185">Reference proteome</keyword>
<keyword evidence="1" id="KW-0614">Plasmid</keyword>